<dbReference type="AlphaFoldDB" id="A0A0M1P3U3"/>
<comment type="caution">
    <text evidence="2">The sequence shown here is derived from an EMBL/GenBank/DDBJ whole genome shotgun (WGS) entry which is preliminary data.</text>
</comment>
<name>A0A0M1P3U3_9BACL</name>
<proteinExistence type="predicted"/>
<dbReference type="EMBL" id="LIUT01000001">
    <property type="protein sequence ID" value="KOR89156.1"/>
    <property type="molecule type" value="Genomic_DNA"/>
</dbReference>
<dbReference type="Gene3D" id="2.160.20.120">
    <property type="match status" value="1"/>
</dbReference>
<reference evidence="3" key="1">
    <citation type="submission" date="2015-08" db="EMBL/GenBank/DDBJ databases">
        <title>Genome sequencing project for genomic taxonomy and phylogenomics of Bacillus-like bacteria.</title>
        <authorList>
            <person name="Liu B."/>
            <person name="Wang J."/>
            <person name="Zhu Y."/>
            <person name="Liu G."/>
            <person name="Chen Q."/>
            <person name="Chen Z."/>
            <person name="Lan J."/>
            <person name="Che J."/>
            <person name="Ge C."/>
            <person name="Shi H."/>
            <person name="Pan Z."/>
            <person name="Liu X."/>
        </authorList>
    </citation>
    <scope>NUCLEOTIDE SEQUENCE [LARGE SCALE GENOMIC DNA]</scope>
    <source>
        <strain evidence="3">FJAT-22460</strain>
    </source>
</reference>
<dbReference type="PATRIC" id="fig|1705565.3.peg.3590"/>
<sequence length="321" mass="34658">MKKKTGVWIVVAGVVLLLLMMNPWNIFSDVQFGFSWESKKINEEKTWAANDVQALKVDTGSSNIAIIKGNSDDIKVRLDGKVSKTNADQVRLKAEATGDTLVVGIDMPEGIQFGIRITDLELTVELPEKQWKDAEIRSGSGNIEIDGLRGDTVSVKLSSGNMDIQDVKAGSLTAHTSSGRIKVADMEAESLKLTSGSGNISAERYHATTLSFQNGSGNVELKDGESAVQGKTGSGNIRLEAERLIYDTDLQVGSGNVTIDLEQEPTSLKVDYQGSSGGGKIQWDGIQYELKNEDRNKLKGTFGSGEAVLKVRTGSGNFRLE</sequence>
<dbReference type="RefSeq" id="WP_054402203.1">
    <property type="nucleotide sequence ID" value="NZ_LIUT01000001.1"/>
</dbReference>
<evidence type="ECO:0000259" key="1">
    <source>
        <dbReference type="Pfam" id="PF13349"/>
    </source>
</evidence>
<accession>A0A0M1P3U3</accession>
<organism evidence="2 3">
    <name type="scientific">Paenibacillus solani</name>
    <dbReference type="NCBI Taxonomy" id="1705565"/>
    <lineage>
        <taxon>Bacteria</taxon>
        <taxon>Bacillati</taxon>
        <taxon>Bacillota</taxon>
        <taxon>Bacilli</taxon>
        <taxon>Bacillales</taxon>
        <taxon>Paenibacillaceae</taxon>
        <taxon>Paenibacillus</taxon>
    </lineage>
</organism>
<gene>
    <name evidence="2" type="ORF">AM231_08255</name>
</gene>
<dbReference type="OrthoDB" id="2653282at2"/>
<keyword evidence="3" id="KW-1185">Reference proteome</keyword>
<dbReference type="PANTHER" id="PTHR34094:SF1">
    <property type="entry name" value="PROTEIN FAM185A"/>
    <property type="match status" value="1"/>
</dbReference>
<feature type="domain" description="DUF4097" evidence="1">
    <location>
        <begin position="53"/>
        <end position="320"/>
    </location>
</feature>
<dbReference type="Pfam" id="PF13349">
    <property type="entry name" value="DUF4097"/>
    <property type="match status" value="1"/>
</dbReference>
<evidence type="ECO:0000313" key="2">
    <source>
        <dbReference type="EMBL" id="KOR89156.1"/>
    </source>
</evidence>
<dbReference type="PANTHER" id="PTHR34094">
    <property type="match status" value="1"/>
</dbReference>
<evidence type="ECO:0000313" key="3">
    <source>
        <dbReference type="Proteomes" id="UP000036932"/>
    </source>
</evidence>
<dbReference type="InterPro" id="IPR025164">
    <property type="entry name" value="Toastrack_DUF4097"/>
</dbReference>
<dbReference type="Proteomes" id="UP000036932">
    <property type="component" value="Unassembled WGS sequence"/>
</dbReference>
<protein>
    <recommendedName>
        <fullName evidence="1">DUF4097 domain-containing protein</fullName>
    </recommendedName>
</protein>